<feature type="compositionally biased region" description="Polar residues" evidence="1">
    <location>
        <begin position="20"/>
        <end position="50"/>
    </location>
</feature>
<name>A0A2V3J2I2_9FLOR</name>
<organism evidence="2 3">
    <name type="scientific">Gracilariopsis chorda</name>
    <dbReference type="NCBI Taxonomy" id="448386"/>
    <lineage>
        <taxon>Eukaryota</taxon>
        <taxon>Rhodophyta</taxon>
        <taxon>Florideophyceae</taxon>
        <taxon>Rhodymeniophycidae</taxon>
        <taxon>Gracilariales</taxon>
        <taxon>Gracilariaceae</taxon>
        <taxon>Gracilariopsis</taxon>
    </lineage>
</organism>
<protein>
    <submittedName>
        <fullName evidence="2">Uncharacterized protein</fullName>
    </submittedName>
</protein>
<feature type="region of interest" description="Disordered" evidence="1">
    <location>
        <begin position="1"/>
        <end position="56"/>
    </location>
</feature>
<proteinExistence type="predicted"/>
<dbReference type="Proteomes" id="UP000247409">
    <property type="component" value="Unassembled WGS sequence"/>
</dbReference>
<evidence type="ECO:0000313" key="3">
    <source>
        <dbReference type="Proteomes" id="UP000247409"/>
    </source>
</evidence>
<evidence type="ECO:0000256" key="1">
    <source>
        <dbReference type="SAM" id="MobiDB-lite"/>
    </source>
</evidence>
<evidence type="ECO:0000313" key="2">
    <source>
        <dbReference type="EMBL" id="PXF48585.1"/>
    </source>
</evidence>
<gene>
    <name evidence="2" type="ORF">BWQ96_01754</name>
</gene>
<comment type="caution">
    <text evidence="2">The sequence shown here is derived from an EMBL/GenBank/DDBJ whole genome shotgun (WGS) entry which is preliminary data.</text>
</comment>
<accession>A0A2V3J2I2</accession>
<dbReference type="AlphaFoldDB" id="A0A2V3J2I2"/>
<sequence>MDNQPPVQEESRTPVAQPLETPQASATANGPSGDNASDRQCTGSLPQVNLLTPVDNPEDIARNASLAERLRGRLDKYRSHLNKPQAGPPNTI</sequence>
<reference evidence="2 3" key="1">
    <citation type="journal article" date="2018" name="Mol. Biol. Evol.">
        <title>Analysis of the draft genome of the red seaweed Gracilariopsis chorda provides insights into genome size evolution in Rhodophyta.</title>
        <authorList>
            <person name="Lee J."/>
            <person name="Yang E.C."/>
            <person name="Graf L."/>
            <person name="Yang J.H."/>
            <person name="Qiu H."/>
            <person name="Zel Zion U."/>
            <person name="Chan C.X."/>
            <person name="Stephens T.G."/>
            <person name="Weber A.P.M."/>
            <person name="Boo G.H."/>
            <person name="Boo S.M."/>
            <person name="Kim K.M."/>
            <person name="Shin Y."/>
            <person name="Jung M."/>
            <person name="Lee S.J."/>
            <person name="Yim H.S."/>
            <person name="Lee J.H."/>
            <person name="Bhattacharya D."/>
            <person name="Yoon H.S."/>
        </authorList>
    </citation>
    <scope>NUCLEOTIDE SEQUENCE [LARGE SCALE GENOMIC DNA]</scope>
    <source>
        <strain evidence="2 3">SKKU-2015</strain>
        <tissue evidence="2">Whole body</tissue>
    </source>
</reference>
<dbReference type="EMBL" id="NBIV01000013">
    <property type="protein sequence ID" value="PXF48585.1"/>
    <property type="molecule type" value="Genomic_DNA"/>
</dbReference>
<keyword evidence="3" id="KW-1185">Reference proteome</keyword>